<evidence type="ECO:0000313" key="2">
    <source>
        <dbReference type="EMBL" id="CAD7809271.1"/>
    </source>
</evidence>
<feature type="transmembrane region" description="Helical" evidence="1">
    <location>
        <begin position="6"/>
        <end position="26"/>
    </location>
</feature>
<protein>
    <submittedName>
        <fullName evidence="2">Uncharacterized protein</fullName>
    </submittedName>
</protein>
<dbReference type="Proteomes" id="UP000662618">
    <property type="component" value="Unassembled WGS sequence"/>
</dbReference>
<name>A0A9N8MNT2_9FLAO</name>
<accession>A0A9N8MNT2</accession>
<dbReference type="EMBL" id="CAJIMS010000001">
    <property type="protein sequence ID" value="CAD7809271.1"/>
    <property type="molecule type" value="Genomic_DNA"/>
</dbReference>
<keyword evidence="1" id="KW-1133">Transmembrane helix</keyword>
<sequence length="215" mass="25362">MMKNFIIFIIVVLCYFLLTYLDKAYISTNSKIFDFLSKDYPDSLVQNYMESQKKWWWVSYVVTPIFIGIKVLLVAFCLNFLKLFELPNIGQITFGDFVFLALIAESIFVIAGFYKFINFHFINTDYTLEDLQTYYPISLINLREHISTEKWLAYPLQLANLFELFYWGFLTWGVRELLEEKISYVKSLGLISITYGIGLLFWAVTVCFLILNAQY</sequence>
<evidence type="ECO:0000313" key="3">
    <source>
        <dbReference type="Proteomes" id="UP000662618"/>
    </source>
</evidence>
<feature type="transmembrane region" description="Helical" evidence="1">
    <location>
        <begin position="93"/>
        <end position="114"/>
    </location>
</feature>
<dbReference type="AlphaFoldDB" id="A0A9N8MNT2"/>
<feature type="transmembrane region" description="Helical" evidence="1">
    <location>
        <begin position="57"/>
        <end position="81"/>
    </location>
</feature>
<comment type="caution">
    <text evidence="2">The sequence shown here is derived from an EMBL/GenBank/DDBJ whole genome shotgun (WGS) entry which is preliminary data.</text>
</comment>
<feature type="transmembrane region" description="Helical" evidence="1">
    <location>
        <begin position="151"/>
        <end position="169"/>
    </location>
</feature>
<organism evidence="2 3">
    <name type="scientific">Chryseobacterium aquaeductus</name>
    <dbReference type="NCBI Taxonomy" id="2675056"/>
    <lineage>
        <taxon>Bacteria</taxon>
        <taxon>Pseudomonadati</taxon>
        <taxon>Bacteroidota</taxon>
        <taxon>Flavobacteriia</taxon>
        <taxon>Flavobacteriales</taxon>
        <taxon>Weeksellaceae</taxon>
        <taxon>Chryseobacterium group</taxon>
        <taxon>Chryseobacterium</taxon>
    </lineage>
</organism>
<keyword evidence="1" id="KW-0472">Membrane</keyword>
<keyword evidence="3" id="KW-1185">Reference proteome</keyword>
<proteinExistence type="predicted"/>
<keyword evidence="1" id="KW-0812">Transmembrane</keyword>
<feature type="transmembrane region" description="Helical" evidence="1">
    <location>
        <begin position="189"/>
        <end position="211"/>
    </location>
</feature>
<reference evidence="2" key="1">
    <citation type="submission" date="2020-12" db="EMBL/GenBank/DDBJ databases">
        <authorList>
            <person name="Rodrigo-Torres L."/>
            <person name="Arahal R. D."/>
            <person name="Lucena T."/>
        </authorList>
    </citation>
    <scope>NUCLEOTIDE SEQUENCE</scope>
    <source>
        <strain evidence="2">CECT 9390</strain>
    </source>
</reference>
<gene>
    <name evidence="2" type="ORF">CHRY9390_01970</name>
</gene>
<evidence type="ECO:0000256" key="1">
    <source>
        <dbReference type="SAM" id="Phobius"/>
    </source>
</evidence>